<dbReference type="Pfam" id="PF09092">
    <property type="entry name" value="Lyase_N"/>
    <property type="match status" value="1"/>
</dbReference>
<dbReference type="InterPro" id="IPR008929">
    <property type="entry name" value="Chondroitin_lyas"/>
</dbReference>
<feature type="active site" description="Proton acceptor" evidence="3">
    <location>
        <position position="525"/>
    </location>
</feature>
<keyword evidence="4" id="KW-0106">Calcium</keyword>
<dbReference type="Gene3D" id="1.50.10.100">
    <property type="entry name" value="Chondroitin AC/alginate lyase"/>
    <property type="match status" value="1"/>
</dbReference>
<keyword evidence="4" id="KW-0479">Metal-binding</keyword>
<evidence type="ECO:0000256" key="4">
    <source>
        <dbReference type="PIRSR" id="PIRSR034515-3"/>
    </source>
</evidence>
<sequence length="1087" mass="118830">MERGPETETQDEPSRVTRRRLLAYGAAATGAAATQAAPLLPFAPASPAAAHASGASAAGPAGQAATTATAQAATLEERALALTPPAFLLETAVPEAFAAGPGSALAIDAAHGSVCGRHALRWDHGPRTHLTVTAELAWAPDPYRTNPLADQAWQGTVDTFAVWVHNERATGDAIRFEFGRGERVDCWFEFRLDFTGWRTAWVRYAYDMHGHPRTDMDTCRITAPPRAGALWLDQLLLNVALRPDAPCRDAQVDHVGIEGDNWDQQHWQALYLFDRLLTRQPIEAPTPTPAERAGLRTVARRYHDDYLAGGPPVTDAYVEQLAKRAEELTRDRAVFSFQGQIYPPEIAADLTTFVGAADLKEVTGLLRTIAQAYDAAGPGTPRADTLGELYLRVVRRLRALGWTYGSCQGTIHHLGFAMVGYYDSVVLMREVLREAGLLAAVRADLTWLVGLGRLRRGFDFRNGHGSTVDILNTNVRGMFAVALLQDGEARQVGHLRALGDWLSRYLLPTDGIQDGLKVDGTTFHHVGCYPDYARDGFSGVAPIVYLLSRGPFRVTTEAHTALRRAALTLRIMANALHWPIPLSGRKPEGTTGLSVTPYQWLTIAGTPDGRAAIDAEVGAAFLRLLPARPTDAQRGVAERLRAAGVRAENPPAGAWAYNYAALAIQRRDAWQVVVRGHNRYLWSTEVYEGANWYGRYNTYGHIHVLHRGDPVTNRDSGFRQEGYDWNRRPGTTTLHKPWDALKADLTGTIEEMLLSEEAFAGGHTIDGRNGMFAMRLREHPKHDESHHARISVFLFDNRVIALGTGIGNDDRHHETETTLFQTHLARPDNPTYLGGPEPITAFPHHHPDGVLAADTWLLDDKGLGYYVPAGQRLALTRSTQHSRRHGNGAPTSGDFATAWLRHGRAPSAARYAYAMVIGATPATMAAFTRQMADPATAPYATHRADDGAHIVTDRATGLTGYAAFQPTGGLDAGGGPVRGVDTPALLLCRPDGDGALALSVCDPDLRLYEGRDADQYEGERYVGHWSPFSRPWLTHPSQEHTLRVRLRGRWRLATTGEGCRVTAAADDTVLSVRTAHGRPVQARLVRG</sequence>
<keyword evidence="9" id="KW-1185">Reference proteome</keyword>
<feature type="binding site" evidence="4">
    <location>
        <position position="233"/>
    </location>
    <ligand>
        <name>Ca(2+)</name>
        <dbReference type="ChEBI" id="CHEBI:29108"/>
    </ligand>
</feature>
<dbReference type="InterPro" id="IPR015177">
    <property type="entry name" value="Lyase_catalyt"/>
</dbReference>
<evidence type="ECO:0000313" key="8">
    <source>
        <dbReference type="EMBL" id="QKW49086.1"/>
    </source>
</evidence>
<dbReference type="RefSeq" id="WP_176160818.1">
    <property type="nucleotide sequence ID" value="NZ_CP054929.1"/>
</dbReference>
<dbReference type="InterPro" id="IPR039174">
    <property type="entry name" value="Chondroitin_ABC_lyase"/>
</dbReference>
<evidence type="ECO:0000259" key="6">
    <source>
        <dbReference type="Pfam" id="PF09092"/>
    </source>
</evidence>
<dbReference type="InterPro" id="IPR015176">
    <property type="entry name" value="Lyase_N"/>
</dbReference>
<dbReference type="InterPro" id="IPR024200">
    <property type="entry name" value="Chondroitinase_ABC_I"/>
</dbReference>
<name>A0A7H8N3X5_9ACTN</name>
<keyword evidence="2" id="KW-0456">Lyase</keyword>
<reference evidence="8 9" key="1">
    <citation type="submission" date="2020-06" db="EMBL/GenBank/DDBJ databases">
        <title>Genome mining for natural products.</title>
        <authorList>
            <person name="Zhang B."/>
            <person name="Shi J."/>
            <person name="Ge H."/>
        </authorList>
    </citation>
    <scope>NUCLEOTIDE SEQUENCE [LARGE SCALE GENOMIC DNA]</scope>
    <source>
        <strain evidence="8 9">NA00687</strain>
    </source>
</reference>
<dbReference type="InterPro" id="IPR011013">
    <property type="entry name" value="Gal_mutarotase_sf_dom"/>
</dbReference>
<dbReference type="PROSITE" id="PS51318">
    <property type="entry name" value="TAT"/>
    <property type="match status" value="1"/>
</dbReference>
<evidence type="ECO:0000259" key="7">
    <source>
        <dbReference type="Pfam" id="PF09093"/>
    </source>
</evidence>
<dbReference type="Proteomes" id="UP000509303">
    <property type="component" value="Chromosome"/>
</dbReference>
<dbReference type="InterPro" id="IPR011071">
    <property type="entry name" value="Lyase_8-like_C"/>
</dbReference>
<dbReference type="GO" id="GO:0005576">
    <property type="term" value="C:extracellular region"/>
    <property type="evidence" value="ECO:0007669"/>
    <property type="project" value="InterPro"/>
</dbReference>
<dbReference type="Pfam" id="PF02278">
    <property type="entry name" value="Lyase_8"/>
    <property type="match status" value="1"/>
</dbReference>
<dbReference type="Gene3D" id="2.70.98.10">
    <property type="match status" value="1"/>
</dbReference>
<dbReference type="PANTHER" id="PTHR37322:SF3">
    <property type="entry name" value="CHONDROITIN SULFATE ABC EXOLYASE"/>
    <property type="match status" value="1"/>
</dbReference>
<feature type="active site" description="Proton acceptor" evidence="3">
    <location>
        <position position="413"/>
    </location>
</feature>
<feature type="binding site" evidence="4">
    <location>
        <position position="118"/>
    </location>
    <ligand>
        <name>Ca(2+)</name>
        <dbReference type="ChEBI" id="CHEBI:29108"/>
    </ligand>
</feature>
<dbReference type="Gene3D" id="2.60.220.10">
    <property type="entry name" value="Polysaccharide lyase family 8-like, C-terminal"/>
    <property type="match status" value="1"/>
</dbReference>
<comment type="similarity">
    <text evidence="1">Belongs to the polysaccharide lyase 8 family.</text>
</comment>
<accession>A0A7H8N3X5</accession>
<feature type="active site" description="Proton donor" evidence="3">
    <location>
        <position position="532"/>
    </location>
</feature>
<evidence type="ECO:0000256" key="3">
    <source>
        <dbReference type="PIRSR" id="PIRSR034515-1"/>
    </source>
</evidence>
<evidence type="ECO:0000256" key="1">
    <source>
        <dbReference type="ARBA" id="ARBA00006699"/>
    </source>
</evidence>
<dbReference type="PIRSF" id="PIRSF034515">
    <property type="entry name" value="Chondroitinase"/>
    <property type="match status" value="1"/>
</dbReference>
<dbReference type="GO" id="GO:0006027">
    <property type="term" value="P:glycosaminoglycan catabolic process"/>
    <property type="evidence" value="ECO:0007669"/>
    <property type="project" value="InterPro"/>
</dbReference>
<dbReference type="Pfam" id="PF09093">
    <property type="entry name" value="Lyase_catalyt"/>
    <property type="match status" value="1"/>
</dbReference>
<dbReference type="PANTHER" id="PTHR37322">
    <property type="match status" value="1"/>
</dbReference>
<evidence type="ECO:0000256" key="2">
    <source>
        <dbReference type="ARBA" id="ARBA00023239"/>
    </source>
</evidence>
<dbReference type="InterPro" id="IPR008979">
    <property type="entry name" value="Galactose-bd-like_sf"/>
</dbReference>
<dbReference type="SUPFAM" id="SSF74650">
    <property type="entry name" value="Galactose mutarotase-like"/>
    <property type="match status" value="1"/>
</dbReference>
<dbReference type="AlphaFoldDB" id="A0A7H8N3X5"/>
<dbReference type="GO" id="GO:0030246">
    <property type="term" value="F:carbohydrate binding"/>
    <property type="evidence" value="ECO:0007669"/>
    <property type="project" value="InterPro"/>
</dbReference>
<feature type="domain" description="Lyase catalytic" evidence="7">
    <location>
        <begin position="339"/>
        <end position="627"/>
    </location>
</feature>
<organism evidence="8 9">
    <name type="scientific">Streptomyces buecherae</name>
    <dbReference type="NCBI Taxonomy" id="2763006"/>
    <lineage>
        <taxon>Bacteria</taxon>
        <taxon>Bacillati</taxon>
        <taxon>Actinomycetota</taxon>
        <taxon>Actinomycetes</taxon>
        <taxon>Kitasatosporales</taxon>
        <taxon>Streptomycetaceae</taxon>
        <taxon>Streptomyces</taxon>
    </lineage>
</organism>
<evidence type="ECO:0000259" key="5">
    <source>
        <dbReference type="Pfam" id="PF02278"/>
    </source>
</evidence>
<dbReference type="EMBL" id="CP054929">
    <property type="protein sequence ID" value="QKW49086.1"/>
    <property type="molecule type" value="Genomic_DNA"/>
</dbReference>
<evidence type="ECO:0000313" key="9">
    <source>
        <dbReference type="Proteomes" id="UP000509303"/>
    </source>
</evidence>
<gene>
    <name evidence="8" type="ORF">HUT08_05485</name>
</gene>
<feature type="domain" description="Lyase N-terminal" evidence="6">
    <location>
        <begin position="91"/>
        <end position="252"/>
    </location>
</feature>
<dbReference type="SUPFAM" id="SSF49785">
    <property type="entry name" value="Galactose-binding domain-like"/>
    <property type="match status" value="1"/>
</dbReference>
<dbReference type="SUPFAM" id="SSF49863">
    <property type="entry name" value="Hyaluronate lyase-like, C-terminal domain"/>
    <property type="match status" value="1"/>
</dbReference>
<dbReference type="GO" id="GO:0046872">
    <property type="term" value="F:metal ion binding"/>
    <property type="evidence" value="ECO:0007669"/>
    <property type="project" value="UniProtKB-KW"/>
</dbReference>
<feature type="domain" description="Polysaccharide lyase family 8 central" evidence="5">
    <location>
        <begin position="657"/>
        <end position="918"/>
    </location>
</feature>
<proteinExistence type="inferred from homology"/>
<dbReference type="GO" id="GO:0034000">
    <property type="term" value="F:chondroitin-sulfate-ABC endolyase activity"/>
    <property type="evidence" value="ECO:0007669"/>
    <property type="project" value="InterPro"/>
</dbReference>
<dbReference type="InterPro" id="IPR014718">
    <property type="entry name" value="GH-type_carb-bd"/>
</dbReference>
<dbReference type="InterPro" id="IPR003159">
    <property type="entry name" value="Lyase_8_central_dom"/>
</dbReference>
<dbReference type="InterPro" id="IPR006311">
    <property type="entry name" value="TAT_signal"/>
</dbReference>
<dbReference type="SUPFAM" id="SSF48230">
    <property type="entry name" value="Chondroitin AC/alginate lyase"/>
    <property type="match status" value="1"/>
</dbReference>
<dbReference type="GO" id="GO:0005975">
    <property type="term" value="P:carbohydrate metabolic process"/>
    <property type="evidence" value="ECO:0007669"/>
    <property type="project" value="InterPro"/>
</dbReference>
<protein>
    <submittedName>
        <fullName evidence="8">Uncharacterized protein</fullName>
    </submittedName>
</protein>
<dbReference type="Gene3D" id="2.60.120.430">
    <property type="entry name" value="Galactose-binding lectin"/>
    <property type="match status" value="1"/>
</dbReference>